<reference evidence="2 3" key="1">
    <citation type="submission" date="2016-12" db="EMBL/GenBank/DDBJ databases">
        <title>Domibacillus antri genome sequencing.</title>
        <authorList>
            <person name="Verma A."/>
            <person name="Krishnamurthi S."/>
        </authorList>
    </citation>
    <scope>NUCLEOTIDE SEQUENCE [LARGE SCALE GENOMIC DNA]</scope>
    <source>
        <strain evidence="2 3">XD80</strain>
    </source>
</reference>
<evidence type="ECO:0000313" key="3">
    <source>
        <dbReference type="Proteomes" id="UP000185568"/>
    </source>
</evidence>
<dbReference type="EMBL" id="MSDU01000043">
    <property type="protein sequence ID" value="OLN21497.1"/>
    <property type="molecule type" value="Genomic_DNA"/>
</dbReference>
<dbReference type="AlphaFoldDB" id="A0A1Q8Q2F3"/>
<name>A0A1Q8Q2F3_9BACI</name>
<dbReference type="STRING" id="1714264.BTO30_14670"/>
<dbReference type="GO" id="GO:0004803">
    <property type="term" value="F:transposase activity"/>
    <property type="evidence" value="ECO:0007669"/>
    <property type="project" value="InterPro"/>
</dbReference>
<protein>
    <submittedName>
        <fullName evidence="2">IS110 family transposase</fullName>
    </submittedName>
</protein>
<dbReference type="GO" id="GO:0006313">
    <property type="term" value="P:DNA transposition"/>
    <property type="evidence" value="ECO:0007669"/>
    <property type="project" value="InterPro"/>
</dbReference>
<feature type="domain" description="Transposase IS110-like N-terminal" evidence="1">
    <location>
        <begin position="19"/>
        <end position="61"/>
    </location>
</feature>
<comment type="caution">
    <text evidence="2">The sequence shown here is derived from an EMBL/GenBank/DDBJ whole genome shotgun (WGS) entry which is preliminary data.</text>
</comment>
<dbReference type="OrthoDB" id="9790935at2"/>
<organism evidence="2 3">
    <name type="scientific">Domibacillus antri</name>
    <dbReference type="NCBI Taxonomy" id="1714264"/>
    <lineage>
        <taxon>Bacteria</taxon>
        <taxon>Bacillati</taxon>
        <taxon>Bacillota</taxon>
        <taxon>Bacilli</taxon>
        <taxon>Bacillales</taxon>
        <taxon>Bacillaceae</taxon>
        <taxon>Domibacillus</taxon>
    </lineage>
</organism>
<accession>A0A1Q8Q2F3</accession>
<dbReference type="Pfam" id="PF01548">
    <property type="entry name" value="DEDD_Tnp_IS110"/>
    <property type="match status" value="1"/>
</dbReference>
<evidence type="ECO:0000313" key="2">
    <source>
        <dbReference type="EMBL" id="OLN21497.1"/>
    </source>
</evidence>
<evidence type="ECO:0000259" key="1">
    <source>
        <dbReference type="Pfam" id="PF01548"/>
    </source>
</evidence>
<proteinExistence type="predicted"/>
<gene>
    <name evidence="2" type="ORF">BTO30_14670</name>
</gene>
<dbReference type="InterPro" id="IPR002525">
    <property type="entry name" value="Transp_IS110-like_N"/>
</dbReference>
<keyword evidence="3" id="KW-1185">Reference proteome</keyword>
<sequence length="76" mass="8952">MHFTENEKFNQVTEDTLVIGVDIAKRIHYACMVDDRGKLLKKSFPVRQSHEGFESFYRQIRQAMNEHGKKAGSCWY</sequence>
<dbReference type="Proteomes" id="UP000185568">
    <property type="component" value="Unassembled WGS sequence"/>
</dbReference>
<dbReference type="GO" id="GO:0003677">
    <property type="term" value="F:DNA binding"/>
    <property type="evidence" value="ECO:0007669"/>
    <property type="project" value="InterPro"/>
</dbReference>